<keyword evidence="2" id="KW-1133">Transmembrane helix</keyword>
<dbReference type="AlphaFoldDB" id="A0A4R0G8X0"/>
<keyword evidence="2" id="KW-0812">Transmembrane</keyword>
<organism evidence="3 4">
    <name type="scientific">Enterobacter wuhouensis</name>
    <dbReference type="NCBI Taxonomy" id="2529381"/>
    <lineage>
        <taxon>Bacteria</taxon>
        <taxon>Pseudomonadati</taxon>
        <taxon>Pseudomonadota</taxon>
        <taxon>Gammaproteobacteria</taxon>
        <taxon>Enterobacterales</taxon>
        <taxon>Enterobacteriaceae</taxon>
        <taxon>Enterobacter</taxon>
    </lineage>
</organism>
<reference evidence="3 4" key="1">
    <citation type="submission" date="2019-02" db="EMBL/GenBank/DDBJ databases">
        <title>The draft genome of Enterobacter spp. strains.</title>
        <authorList>
            <person name="Wang C."/>
            <person name="Feng Y."/>
            <person name="Zong Z."/>
        </authorList>
    </citation>
    <scope>NUCLEOTIDE SEQUENCE [LARGE SCALE GENOMIC DNA]</scope>
    <source>
        <strain evidence="3 4">WCHEW120002</strain>
    </source>
</reference>
<dbReference type="RefSeq" id="WP_131634580.1">
    <property type="nucleotide sequence ID" value="NZ_DAIRKK010000033.1"/>
</dbReference>
<evidence type="ECO:0000256" key="1">
    <source>
        <dbReference type="SAM" id="MobiDB-lite"/>
    </source>
</evidence>
<gene>
    <name evidence="3" type="ORF">E0L20_14665</name>
</gene>
<protein>
    <submittedName>
        <fullName evidence="3">DUF3304 domain-containing protein</fullName>
    </submittedName>
</protein>
<dbReference type="OrthoDB" id="6057435at2"/>
<keyword evidence="2" id="KW-0472">Membrane</keyword>
<dbReference type="Proteomes" id="UP000291424">
    <property type="component" value="Unassembled WGS sequence"/>
</dbReference>
<evidence type="ECO:0000256" key="2">
    <source>
        <dbReference type="SAM" id="Phobius"/>
    </source>
</evidence>
<feature type="region of interest" description="Disordered" evidence="1">
    <location>
        <begin position="168"/>
        <end position="187"/>
    </location>
</feature>
<proteinExistence type="predicted"/>
<name>A0A4R0G8X0_9ENTR</name>
<comment type="caution">
    <text evidence="3">The sequence shown here is derived from an EMBL/GenBank/DDBJ whole genome shotgun (WGS) entry which is preliminary data.</text>
</comment>
<evidence type="ECO:0000313" key="3">
    <source>
        <dbReference type="EMBL" id="TCB91391.1"/>
    </source>
</evidence>
<dbReference type="EMBL" id="SJOO01000006">
    <property type="protein sequence ID" value="TCB91391.1"/>
    <property type="molecule type" value="Genomic_DNA"/>
</dbReference>
<evidence type="ECO:0000313" key="4">
    <source>
        <dbReference type="Proteomes" id="UP000291424"/>
    </source>
</evidence>
<accession>A0A4R0G8X0</accession>
<sequence length="187" mass="20881">MNFFTRLEKVDGAVTRFYARRKVWLWSAVALPVVFVLGWMVWVMLWAPPMGGVTLIIHTRIDRPILGFSVNGVAGGNAGAFNPDNKYAGENGAATCCGAIKGKTAEVIWTLSVTGPQYERGMRPEQRRVVMPLPERKRGENDLHVYFLPGDKVLLGWSDNAFSPYDPRSPNYMPAPELMDNQTGSEY</sequence>
<feature type="transmembrane region" description="Helical" evidence="2">
    <location>
        <begin position="23"/>
        <end position="47"/>
    </location>
</feature>